<feature type="region of interest" description="Disordered" evidence="1">
    <location>
        <begin position="144"/>
        <end position="175"/>
    </location>
</feature>
<dbReference type="AlphaFoldDB" id="A0AAD1XBU3"/>
<proteinExistence type="predicted"/>
<evidence type="ECO:0000256" key="1">
    <source>
        <dbReference type="SAM" id="MobiDB-lite"/>
    </source>
</evidence>
<feature type="compositionally biased region" description="Basic and acidic residues" evidence="1">
    <location>
        <begin position="159"/>
        <end position="175"/>
    </location>
</feature>
<name>A0AAD1XBU3_EUPCR</name>
<keyword evidence="3" id="KW-1185">Reference proteome</keyword>
<dbReference type="EMBL" id="CAMPGE010007191">
    <property type="protein sequence ID" value="CAI2366118.1"/>
    <property type="molecule type" value="Genomic_DNA"/>
</dbReference>
<evidence type="ECO:0000313" key="3">
    <source>
        <dbReference type="Proteomes" id="UP001295684"/>
    </source>
</evidence>
<gene>
    <name evidence="2" type="ORF">ECRASSUSDP1_LOCUS7389</name>
</gene>
<dbReference type="Proteomes" id="UP001295684">
    <property type="component" value="Unassembled WGS sequence"/>
</dbReference>
<organism evidence="2 3">
    <name type="scientific">Euplotes crassus</name>
    <dbReference type="NCBI Taxonomy" id="5936"/>
    <lineage>
        <taxon>Eukaryota</taxon>
        <taxon>Sar</taxon>
        <taxon>Alveolata</taxon>
        <taxon>Ciliophora</taxon>
        <taxon>Intramacronucleata</taxon>
        <taxon>Spirotrichea</taxon>
        <taxon>Hypotrichia</taxon>
        <taxon>Euplotida</taxon>
        <taxon>Euplotidae</taxon>
        <taxon>Moneuplotes</taxon>
    </lineage>
</organism>
<accession>A0AAD1XBU3</accession>
<comment type="caution">
    <text evidence="2">The sequence shown here is derived from an EMBL/GenBank/DDBJ whole genome shotgun (WGS) entry which is preliminary data.</text>
</comment>
<protein>
    <submittedName>
        <fullName evidence="2">Uncharacterized protein</fullName>
    </submittedName>
</protein>
<reference evidence="2" key="1">
    <citation type="submission" date="2023-07" db="EMBL/GenBank/DDBJ databases">
        <authorList>
            <consortium name="AG Swart"/>
            <person name="Singh M."/>
            <person name="Singh A."/>
            <person name="Seah K."/>
            <person name="Emmerich C."/>
        </authorList>
    </citation>
    <scope>NUCLEOTIDE SEQUENCE</scope>
    <source>
        <strain evidence="2">DP1</strain>
    </source>
</reference>
<evidence type="ECO:0000313" key="2">
    <source>
        <dbReference type="EMBL" id="CAI2366118.1"/>
    </source>
</evidence>
<sequence length="289" mass="32918">MKSESNHILTLPKSKIKPLNSTRFIEKYKKKIKVSFPSEGLGWIKNTARPQTRKCGQFDLESSPIPAKSGVRLRSVQTHRRVKGFKNGRLNSLTKQGKDLCFINSSADFCSKFSTDLFIKKSTSLKIKNRDVCSGSIQPMDLNSSNDYDFIPSQNLKRGPRDNRKNSSGTRHDNKLPFFNVKSNYEDSVGKHKLAISNLKSKNLFQKVKNICPNKISYPGQVMNSQLARNKVKLLGVKLASSDFSKNMIDSIPQTSFRKDIGKFSVKPIRREEQNNRSLNMFFSHRFSC</sequence>
<feature type="compositionally biased region" description="Polar residues" evidence="1">
    <location>
        <begin position="144"/>
        <end position="156"/>
    </location>
</feature>